<reference evidence="2" key="2">
    <citation type="submission" date="2023-01" db="EMBL/GenBank/DDBJ databases">
        <authorList>
            <person name="Sun Q."/>
            <person name="Evtushenko L."/>
        </authorList>
    </citation>
    <scope>NUCLEOTIDE SEQUENCE</scope>
    <source>
        <strain evidence="2">VKM Ac-2007</strain>
    </source>
</reference>
<accession>A0A9W6MGS9</accession>
<name>A0A9W6MGS9_9ACTN</name>
<feature type="compositionally biased region" description="Basic residues" evidence="1">
    <location>
        <begin position="1"/>
        <end position="10"/>
    </location>
</feature>
<proteinExistence type="predicted"/>
<dbReference type="RefSeq" id="WP_271221534.1">
    <property type="nucleotide sequence ID" value="NZ_BAAAVD010000035.1"/>
</dbReference>
<reference evidence="2" key="1">
    <citation type="journal article" date="2014" name="Int. J. Syst. Evol. Microbiol.">
        <title>Complete genome sequence of Corynebacterium casei LMG S-19264T (=DSM 44701T), isolated from a smear-ripened cheese.</title>
        <authorList>
            <consortium name="US DOE Joint Genome Institute (JGI-PGF)"/>
            <person name="Walter F."/>
            <person name="Albersmeier A."/>
            <person name="Kalinowski J."/>
            <person name="Ruckert C."/>
        </authorList>
    </citation>
    <scope>NUCLEOTIDE SEQUENCE</scope>
    <source>
        <strain evidence="2">VKM Ac-2007</strain>
    </source>
</reference>
<organism evidence="2 3">
    <name type="scientific">Streptosporangium carneum</name>
    <dbReference type="NCBI Taxonomy" id="47481"/>
    <lineage>
        <taxon>Bacteria</taxon>
        <taxon>Bacillati</taxon>
        <taxon>Actinomycetota</taxon>
        <taxon>Actinomycetes</taxon>
        <taxon>Streptosporangiales</taxon>
        <taxon>Streptosporangiaceae</taxon>
        <taxon>Streptosporangium</taxon>
    </lineage>
</organism>
<dbReference type="Proteomes" id="UP001143474">
    <property type="component" value="Unassembled WGS sequence"/>
</dbReference>
<protein>
    <submittedName>
        <fullName evidence="2">Uncharacterized protein</fullName>
    </submittedName>
</protein>
<feature type="compositionally biased region" description="Basic and acidic residues" evidence="1">
    <location>
        <begin position="12"/>
        <end position="24"/>
    </location>
</feature>
<keyword evidence="3" id="KW-1185">Reference proteome</keyword>
<dbReference type="AlphaFoldDB" id="A0A9W6MGS9"/>
<sequence length="131" mass="15289">MSRTAHHIRSSRLPDTRRPGRRISDPWRTVTITDLRYSASELRAAEAAGRRPIPKRSRFRVEFFTYLGAYGRGGAVAEDANFYERRERRRLRERALEIRRQADAATADAAEETDDFVIHPFHHRRGVLWNG</sequence>
<comment type="caution">
    <text evidence="2">The sequence shown here is derived from an EMBL/GenBank/DDBJ whole genome shotgun (WGS) entry which is preliminary data.</text>
</comment>
<dbReference type="EMBL" id="BSEV01000021">
    <property type="protein sequence ID" value="GLK13243.1"/>
    <property type="molecule type" value="Genomic_DNA"/>
</dbReference>
<feature type="region of interest" description="Disordered" evidence="1">
    <location>
        <begin position="1"/>
        <end position="24"/>
    </location>
</feature>
<evidence type="ECO:0000256" key="1">
    <source>
        <dbReference type="SAM" id="MobiDB-lite"/>
    </source>
</evidence>
<gene>
    <name evidence="2" type="ORF">GCM10017600_66540</name>
</gene>
<evidence type="ECO:0000313" key="2">
    <source>
        <dbReference type="EMBL" id="GLK13243.1"/>
    </source>
</evidence>
<evidence type="ECO:0000313" key="3">
    <source>
        <dbReference type="Proteomes" id="UP001143474"/>
    </source>
</evidence>